<sequence>MAYTTAYQYQGSQTYVLRCFSWRSILGIVGPLALFCFYAFICFYFLNRKPENDILPASSIDADVPFYLYFIVSIFTLEWARTALSNFQAAALMRPSYGPTNAMGLMWHADDNWANPLWWLRALRNLVYTRLSRPGVRGMGSNRNYRTTPGLLWVFLSFTSMLIFVAIPLSGLTLEFTPALKTGRRQATILGPTAKTVNMKARNSLPSIIEGSWKTGDLATPPDSSYFFAPDGSHNVSLTYLEDMSILNPNEGFTTFLGPAIKDLVSGTTFGLEASLRCQHVDERALRLTDSHEWDLYNLTYTLDGSVSSTVGSGAEVERYGIVFLNETRSADLQSPYSLMIAADGTWYGNSPYVDPDNIDRQLYSYAVDNGTSDGTPSGLLEMYLWQAGDKSNDTVWKTLQADPSPLLAKATLPSQSQVDEDMGLVGYAIQCHVRSRVGHARLDPMKRTYSDFKITNTTGNGGDNDVYGLQMLSIMALSDWDGVNYRPRQVSLAGFESRWVSLHQGLGQPASEICISECDNPADENYGTGVRYLALTPTDATRALYRLLGQSMIAIMSAGSQDPWKDDLFLLDSARWLKPGPMPWKPVLAILALWTAITISLSIWTLTTKRWAPTMSGFELFRFGGQFADEINGFDSGRFEACDELRKIPGLVGVLPGLAADGEAGFIGLSESPAHRDGRYVYDRRRAARYRRL</sequence>
<feature type="transmembrane region" description="Helical" evidence="1">
    <location>
        <begin position="588"/>
        <end position="607"/>
    </location>
</feature>
<dbReference type="eggNOG" id="ENOG502TJ02">
    <property type="taxonomic scope" value="Eukaryota"/>
</dbReference>
<keyword evidence="1" id="KW-0812">Transmembrane</keyword>
<dbReference type="VEuPathDB" id="FungiDB:HMPREF1541_01170"/>
<accession>W2SED4</accession>
<evidence type="ECO:0000313" key="2">
    <source>
        <dbReference type="EMBL" id="ETN46980.1"/>
    </source>
</evidence>
<dbReference type="AlphaFoldDB" id="W2SED4"/>
<organism evidence="2 3">
    <name type="scientific">Cyphellophora europaea (strain CBS 101466)</name>
    <name type="common">Phialophora europaea</name>
    <dbReference type="NCBI Taxonomy" id="1220924"/>
    <lineage>
        <taxon>Eukaryota</taxon>
        <taxon>Fungi</taxon>
        <taxon>Dikarya</taxon>
        <taxon>Ascomycota</taxon>
        <taxon>Pezizomycotina</taxon>
        <taxon>Eurotiomycetes</taxon>
        <taxon>Chaetothyriomycetidae</taxon>
        <taxon>Chaetothyriales</taxon>
        <taxon>Cyphellophoraceae</taxon>
        <taxon>Cyphellophora</taxon>
    </lineage>
</organism>
<keyword evidence="3" id="KW-1185">Reference proteome</keyword>
<dbReference type="OrthoDB" id="5287717at2759"/>
<keyword evidence="1" id="KW-0472">Membrane</keyword>
<dbReference type="HOGENOM" id="CLU_384489_0_0_1"/>
<proteinExistence type="predicted"/>
<dbReference type="RefSeq" id="XP_008711692.1">
    <property type="nucleotide sequence ID" value="XM_008713470.1"/>
</dbReference>
<dbReference type="Proteomes" id="UP000030752">
    <property type="component" value="Unassembled WGS sequence"/>
</dbReference>
<reference evidence="2 3" key="1">
    <citation type="submission" date="2013-03" db="EMBL/GenBank/DDBJ databases">
        <title>The Genome Sequence of Phialophora europaea CBS 101466.</title>
        <authorList>
            <consortium name="The Broad Institute Genomics Platform"/>
            <person name="Cuomo C."/>
            <person name="de Hoog S."/>
            <person name="Gorbushina A."/>
            <person name="Walker B."/>
            <person name="Young S.K."/>
            <person name="Zeng Q."/>
            <person name="Gargeya S."/>
            <person name="Fitzgerald M."/>
            <person name="Haas B."/>
            <person name="Abouelleil A."/>
            <person name="Allen A.W."/>
            <person name="Alvarado L."/>
            <person name="Arachchi H.M."/>
            <person name="Berlin A.M."/>
            <person name="Chapman S.B."/>
            <person name="Gainer-Dewar J."/>
            <person name="Goldberg J."/>
            <person name="Griggs A."/>
            <person name="Gujja S."/>
            <person name="Hansen M."/>
            <person name="Howarth C."/>
            <person name="Imamovic A."/>
            <person name="Ireland A."/>
            <person name="Larimer J."/>
            <person name="McCowan C."/>
            <person name="Murphy C."/>
            <person name="Pearson M."/>
            <person name="Poon T.W."/>
            <person name="Priest M."/>
            <person name="Roberts A."/>
            <person name="Saif S."/>
            <person name="Shea T."/>
            <person name="Sisk P."/>
            <person name="Sykes S."/>
            <person name="Wortman J."/>
            <person name="Nusbaum C."/>
            <person name="Birren B."/>
        </authorList>
    </citation>
    <scope>NUCLEOTIDE SEQUENCE [LARGE SCALE GENOMIC DNA]</scope>
    <source>
        <strain evidence="2 3">CBS 101466</strain>
    </source>
</reference>
<name>W2SED4_CYPE1</name>
<feature type="transmembrane region" description="Helical" evidence="1">
    <location>
        <begin position="66"/>
        <end position="84"/>
    </location>
</feature>
<evidence type="ECO:0000256" key="1">
    <source>
        <dbReference type="SAM" id="Phobius"/>
    </source>
</evidence>
<feature type="transmembrane region" description="Helical" evidence="1">
    <location>
        <begin position="25"/>
        <end position="46"/>
    </location>
</feature>
<dbReference type="InParanoid" id="W2SED4"/>
<keyword evidence="1" id="KW-1133">Transmembrane helix</keyword>
<protein>
    <submittedName>
        <fullName evidence="2">Uncharacterized protein</fullName>
    </submittedName>
</protein>
<dbReference type="EMBL" id="KB822711">
    <property type="protein sequence ID" value="ETN46980.1"/>
    <property type="molecule type" value="Genomic_DNA"/>
</dbReference>
<dbReference type="GeneID" id="19968509"/>
<evidence type="ECO:0000313" key="3">
    <source>
        <dbReference type="Proteomes" id="UP000030752"/>
    </source>
</evidence>
<feature type="transmembrane region" description="Helical" evidence="1">
    <location>
        <begin position="151"/>
        <end position="174"/>
    </location>
</feature>
<gene>
    <name evidence="2" type="ORF">HMPREF1541_01170</name>
</gene>